<protein>
    <submittedName>
        <fullName evidence="3">YiaA/YiaB family inner membrane protein</fullName>
    </submittedName>
</protein>
<reference evidence="4" key="1">
    <citation type="journal article" date="2019" name="Int. J. Syst. Evol. Microbiol.">
        <title>The Global Catalogue of Microorganisms (GCM) 10K type strain sequencing project: providing services to taxonomists for standard genome sequencing and annotation.</title>
        <authorList>
            <consortium name="The Broad Institute Genomics Platform"/>
            <consortium name="The Broad Institute Genome Sequencing Center for Infectious Disease"/>
            <person name="Wu L."/>
            <person name="Ma J."/>
        </authorList>
    </citation>
    <scope>NUCLEOTIDE SEQUENCE [LARGE SCALE GENOMIC DNA]</scope>
    <source>
        <strain evidence="4">LMG 29894</strain>
    </source>
</reference>
<dbReference type="PANTHER" id="PTHR37290">
    <property type="entry name" value="INNER MEMBRANE PROTEIN YIAA-RELATED"/>
    <property type="match status" value="1"/>
</dbReference>
<feature type="transmembrane region" description="Helical" evidence="1">
    <location>
        <begin position="75"/>
        <end position="98"/>
    </location>
</feature>
<dbReference type="InterPro" id="IPR038972">
    <property type="entry name" value="YiaA-like"/>
</dbReference>
<accession>A0ABV8MTF4</accession>
<dbReference type="PROSITE" id="PS50222">
    <property type="entry name" value="EF_HAND_2"/>
    <property type="match status" value="1"/>
</dbReference>
<proteinExistence type="predicted"/>
<keyword evidence="4" id="KW-1185">Reference proteome</keyword>
<gene>
    <name evidence="3" type="ORF">ACFOW7_18475</name>
</gene>
<dbReference type="PANTHER" id="PTHR37290:SF1">
    <property type="entry name" value="INNER MEMBRANE PROTEIN YIAA"/>
    <property type="match status" value="1"/>
</dbReference>
<comment type="caution">
    <text evidence="3">The sequence shown here is derived from an EMBL/GenBank/DDBJ whole genome shotgun (WGS) entry which is preliminary data.</text>
</comment>
<dbReference type="RefSeq" id="WP_378167147.1">
    <property type="nucleotide sequence ID" value="NZ_JBHSBU010000001.1"/>
</dbReference>
<dbReference type="SUPFAM" id="SSF47473">
    <property type="entry name" value="EF-hand"/>
    <property type="match status" value="1"/>
</dbReference>
<organism evidence="3 4">
    <name type="scientific">Chitinimonas lacunae</name>
    <dbReference type="NCBI Taxonomy" id="1963018"/>
    <lineage>
        <taxon>Bacteria</taxon>
        <taxon>Pseudomonadati</taxon>
        <taxon>Pseudomonadota</taxon>
        <taxon>Betaproteobacteria</taxon>
        <taxon>Neisseriales</taxon>
        <taxon>Chitinibacteraceae</taxon>
        <taxon>Chitinimonas</taxon>
    </lineage>
</organism>
<dbReference type="Pfam" id="PF13202">
    <property type="entry name" value="EF-hand_5"/>
    <property type="match status" value="2"/>
</dbReference>
<evidence type="ECO:0000259" key="2">
    <source>
        <dbReference type="PROSITE" id="PS50222"/>
    </source>
</evidence>
<evidence type="ECO:0000313" key="3">
    <source>
        <dbReference type="EMBL" id="MFC4161329.1"/>
    </source>
</evidence>
<keyword evidence="1" id="KW-1133">Transmembrane helix</keyword>
<sequence length="186" mass="20876">MVKPAIRRDTPAWIMQTWLSFVAALLLACFGIYYLPVDPWQRGFVIMALFFSLGSTFSLAKSIRDNRDRQVDTPAWIFQVWSAFIISVGFSGFGIYHLPVETWVKGYAAIALLFALTTAFTLAKTIRDNQEAVDFNAADLNGDGSVSREEAARHPKLAKRFEALDRNGDGKLSAEEFRQRTEKTGS</sequence>
<dbReference type="EMBL" id="JBHSBU010000001">
    <property type="protein sequence ID" value="MFC4161329.1"/>
    <property type="molecule type" value="Genomic_DNA"/>
</dbReference>
<dbReference type="PROSITE" id="PS51257">
    <property type="entry name" value="PROKAR_LIPOPROTEIN"/>
    <property type="match status" value="1"/>
</dbReference>
<dbReference type="InterPro" id="IPR018247">
    <property type="entry name" value="EF_Hand_1_Ca_BS"/>
</dbReference>
<feature type="domain" description="EF-hand" evidence="2">
    <location>
        <begin position="152"/>
        <end position="186"/>
    </location>
</feature>
<dbReference type="Pfam" id="PF05360">
    <property type="entry name" value="YiaAB"/>
    <property type="match status" value="2"/>
</dbReference>
<feature type="transmembrane region" description="Helical" evidence="1">
    <location>
        <begin position="40"/>
        <end position="63"/>
    </location>
</feature>
<dbReference type="Proteomes" id="UP001595791">
    <property type="component" value="Unassembled WGS sequence"/>
</dbReference>
<dbReference type="Gene3D" id="1.10.238.10">
    <property type="entry name" value="EF-hand"/>
    <property type="match status" value="1"/>
</dbReference>
<name>A0ABV8MTF4_9NEIS</name>
<dbReference type="InterPro" id="IPR011992">
    <property type="entry name" value="EF-hand-dom_pair"/>
</dbReference>
<keyword evidence="1" id="KW-0472">Membrane</keyword>
<feature type="transmembrane region" description="Helical" evidence="1">
    <location>
        <begin position="104"/>
        <end position="123"/>
    </location>
</feature>
<feature type="transmembrane region" description="Helical" evidence="1">
    <location>
        <begin position="12"/>
        <end position="34"/>
    </location>
</feature>
<dbReference type="PROSITE" id="PS00018">
    <property type="entry name" value="EF_HAND_1"/>
    <property type="match status" value="1"/>
</dbReference>
<dbReference type="InterPro" id="IPR002048">
    <property type="entry name" value="EF_hand_dom"/>
</dbReference>
<keyword evidence="1" id="KW-0812">Transmembrane</keyword>
<dbReference type="InterPro" id="IPR008024">
    <property type="entry name" value="YiaAB"/>
</dbReference>
<evidence type="ECO:0000256" key="1">
    <source>
        <dbReference type="SAM" id="Phobius"/>
    </source>
</evidence>
<evidence type="ECO:0000313" key="4">
    <source>
        <dbReference type="Proteomes" id="UP001595791"/>
    </source>
</evidence>